<evidence type="ECO:0000259" key="5">
    <source>
        <dbReference type="PROSITE" id="PS51173"/>
    </source>
</evidence>
<dbReference type="InterPro" id="IPR012291">
    <property type="entry name" value="CBM2_carb-bd_dom_sf"/>
</dbReference>
<reference evidence="6" key="1">
    <citation type="submission" date="2021-01" db="EMBL/GenBank/DDBJ databases">
        <title>Whole genome shotgun sequence of Actinoplanes tereljensis NBRC 105297.</title>
        <authorList>
            <person name="Komaki H."/>
            <person name="Tamura T."/>
        </authorList>
    </citation>
    <scope>NUCLEOTIDE SEQUENCE</scope>
    <source>
        <strain evidence="6">NBRC 105297</strain>
    </source>
</reference>
<accession>A0A919NPU6</accession>
<dbReference type="Gene3D" id="2.60.40.290">
    <property type="match status" value="1"/>
</dbReference>
<dbReference type="InterPro" id="IPR012334">
    <property type="entry name" value="Pectin_lyas_fold"/>
</dbReference>
<dbReference type="InterPro" id="IPR011050">
    <property type="entry name" value="Pectin_lyase_fold/virulence"/>
</dbReference>
<dbReference type="GO" id="GO:0046872">
    <property type="term" value="F:metal ion binding"/>
    <property type="evidence" value="ECO:0007669"/>
    <property type="project" value="UniProtKB-KW"/>
</dbReference>
<proteinExistence type="predicted"/>
<dbReference type="Gene3D" id="2.160.20.10">
    <property type="entry name" value="Single-stranded right-handed beta-helix, Pectin lyase-like"/>
    <property type="match status" value="1"/>
</dbReference>
<feature type="domain" description="CBM2" evidence="5">
    <location>
        <begin position="25"/>
        <end position="134"/>
    </location>
</feature>
<dbReference type="SUPFAM" id="SSF49384">
    <property type="entry name" value="Carbohydrate-binding domain"/>
    <property type="match status" value="1"/>
</dbReference>
<feature type="region of interest" description="Disordered" evidence="3">
    <location>
        <begin position="131"/>
        <end position="179"/>
    </location>
</feature>
<dbReference type="PANTHER" id="PTHR42970">
    <property type="entry name" value="PECTATE LYASE C-RELATED"/>
    <property type="match status" value="1"/>
</dbReference>
<comment type="caution">
    <text evidence="6">The sequence shown here is derived from an EMBL/GenBank/DDBJ whole genome shotgun (WGS) entry which is preliminary data.</text>
</comment>
<feature type="compositionally biased region" description="Low complexity" evidence="3">
    <location>
        <begin position="134"/>
        <end position="149"/>
    </location>
</feature>
<dbReference type="AlphaFoldDB" id="A0A919NPU6"/>
<keyword evidence="1" id="KW-0479">Metal-binding</keyword>
<sequence length="578" mass="60098">MQRKKWVVGAVASVAVVASIAVATTAQAAAGCQVTYQVSSQWTGGFTAAITIKNLGDPINGWQLGWTFPAGQTITQSWGFTASPASGTVVATNADYTAAIATNAAVDVGFNGTWTSTNPVPTAFTLNGTACTGTTTPTTPTNAPTTTPTTVPPTTTPTTAPPTTTPPTTAPTTVPPPSGPVKAFPTAVGVGAAATGGRGGTVYHVTNLNDTGSGSFRDAVSANNRIVVFDVGGYIDLNSTVLVKSNITIAGQTAPGAGIGVRGGEVSFNSGTNVIVRNFRFRMGTEDADQKNSGLNWLDASNLIFDHVSIEFGAWNNIDAVRASNITVQYSIDANPIGQQFGAHTETGPYTWWRNLWANSHNRNPLAKANTQFVNNVVYNYQAGYTAGNSSGHFLHDVVGNYFITGPRTTSASNYYYQTGNQQIYNKDNWLDSNKDGQLNGATAAVRGGATELTAPFSADTAAIPTLGAAAGYADVIAKAGAVPRDDVDKLVVADVTSLGTKGDLWASQTATGLANNGYGTLAGGTAKTDTDRDGMPDAWETKYGLNPSTNDAAGDFDKTGYTNIEKYVNGLLDNQYQ</sequence>
<dbReference type="SUPFAM" id="SSF51126">
    <property type="entry name" value="Pectin lyase-like"/>
    <property type="match status" value="1"/>
</dbReference>
<name>A0A919NPU6_9ACTN</name>
<dbReference type="EMBL" id="BOMY01000036">
    <property type="protein sequence ID" value="GIF22861.1"/>
    <property type="molecule type" value="Genomic_DNA"/>
</dbReference>
<feature type="compositionally biased region" description="Pro residues" evidence="3">
    <location>
        <begin position="150"/>
        <end position="179"/>
    </location>
</feature>
<dbReference type="GO" id="GO:0030247">
    <property type="term" value="F:polysaccharide binding"/>
    <property type="evidence" value="ECO:0007669"/>
    <property type="project" value="UniProtKB-UniRule"/>
</dbReference>
<organism evidence="6 7">
    <name type="scientific">Paractinoplanes tereljensis</name>
    <dbReference type="NCBI Taxonomy" id="571912"/>
    <lineage>
        <taxon>Bacteria</taxon>
        <taxon>Bacillati</taxon>
        <taxon>Actinomycetota</taxon>
        <taxon>Actinomycetes</taxon>
        <taxon>Micromonosporales</taxon>
        <taxon>Micromonosporaceae</taxon>
        <taxon>Paractinoplanes</taxon>
    </lineage>
</organism>
<dbReference type="Proteomes" id="UP000623608">
    <property type="component" value="Unassembled WGS sequence"/>
</dbReference>
<dbReference type="RefSeq" id="WP_203810763.1">
    <property type="nucleotide sequence ID" value="NZ_BOMY01000036.1"/>
</dbReference>
<keyword evidence="7" id="KW-1185">Reference proteome</keyword>
<feature type="signal peptide" evidence="4">
    <location>
        <begin position="1"/>
        <end position="28"/>
    </location>
</feature>
<evidence type="ECO:0000313" key="7">
    <source>
        <dbReference type="Proteomes" id="UP000623608"/>
    </source>
</evidence>
<dbReference type="PANTHER" id="PTHR42970:SF1">
    <property type="entry name" value="PECTATE LYASE C-RELATED"/>
    <property type="match status" value="1"/>
</dbReference>
<keyword evidence="2" id="KW-0325">Glycoprotein</keyword>
<feature type="chain" id="PRO_5036734142" description="CBM2 domain-containing protein" evidence="4">
    <location>
        <begin position="29"/>
        <end position="578"/>
    </location>
</feature>
<dbReference type="PROSITE" id="PS51173">
    <property type="entry name" value="CBM2"/>
    <property type="match status" value="1"/>
</dbReference>
<evidence type="ECO:0000256" key="1">
    <source>
        <dbReference type="ARBA" id="ARBA00022723"/>
    </source>
</evidence>
<evidence type="ECO:0000313" key="6">
    <source>
        <dbReference type="EMBL" id="GIF22861.1"/>
    </source>
</evidence>
<keyword evidence="4" id="KW-0732">Signal</keyword>
<dbReference type="InterPro" id="IPR052063">
    <property type="entry name" value="Polysaccharide_Lyase_1"/>
</dbReference>
<gene>
    <name evidence="6" type="ORF">Ate02nite_55910</name>
</gene>
<dbReference type="InterPro" id="IPR001919">
    <property type="entry name" value="CBD2"/>
</dbReference>
<protein>
    <recommendedName>
        <fullName evidence="5">CBM2 domain-containing protein</fullName>
    </recommendedName>
</protein>
<dbReference type="InterPro" id="IPR008965">
    <property type="entry name" value="CBM2/CBM3_carb-bd_dom_sf"/>
</dbReference>
<dbReference type="SMART" id="SM00637">
    <property type="entry name" value="CBD_II"/>
    <property type="match status" value="1"/>
</dbReference>
<dbReference type="GO" id="GO:0005975">
    <property type="term" value="P:carbohydrate metabolic process"/>
    <property type="evidence" value="ECO:0007669"/>
    <property type="project" value="InterPro"/>
</dbReference>
<evidence type="ECO:0000256" key="3">
    <source>
        <dbReference type="SAM" id="MobiDB-lite"/>
    </source>
</evidence>
<evidence type="ECO:0000256" key="2">
    <source>
        <dbReference type="ARBA" id="ARBA00023180"/>
    </source>
</evidence>
<dbReference type="GO" id="GO:0004553">
    <property type="term" value="F:hydrolase activity, hydrolyzing O-glycosyl compounds"/>
    <property type="evidence" value="ECO:0007669"/>
    <property type="project" value="InterPro"/>
</dbReference>
<dbReference type="PROSITE" id="PS51257">
    <property type="entry name" value="PROKAR_LIPOPROTEIN"/>
    <property type="match status" value="1"/>
</dbReference>
<evidence type="ECO:0000256" key="4">
    <source>
        <dbReference type="SAM" id="SignalP"/>
    </source>
</evidence>
<dbReference type="Pfam" id="PF00553">
    <property type="entry name" value="CBM_2"/>
    <property type="match status" value="1"/>
</dbReference>